<dbReference type="PROSITE" id="PS50977">
    <property type="entry name" value="HTH_TETR_2"/>
    <property type="match status" value="1"/>
</dbReference>
<dbReference type="InterPro" id="IPR011075">
    <property type="entry name" value="TetR_C"/>
</dbReference>
<evidence type="ECO:0000256" key="3">
    <source>
        <dbReference type="ARBA" id="ARBA00023163"/>
    </source>
</evidence>
<comment type="caution">
    <text evidence="6">The sequence shown here is derived from an EMBL/GenBank/DDBJ whole genome shotgun (WGS) entry which is preliminary data.</text>
</comment>
<keyword evidence="2 4" id="KW-0238">DNA-binding</keyword>
<reference evidence="6 7" key="1">
    <citation type="submission" date="2020-02" db="EMBL/GenBank/DDBJ databases">
        <authorList>
            <person name="Li X.-J."/>
            <person name="Feng X.-M."/>
        </authorList>
    </citation>
    <scope>NUCLEOTIDE SEQUENCE [LARGE SCALE GENOMIC DNA]</scope>
    <source>
        <strain evidence="6 7">CGMCC 4.7225</strain>
    </source>
</reference>
<accession>A0A6N9YRD6</accession>
<evidence type="ECO:0000313" key="6">
    <source>
        <dbReference type="EMBL" id="NED97369.1"/>
    </source>
</evidence>
<evidence type="ECO:0000313" key="7">
    <source>
        <dbReference type="Proteomes" id="UP000469185"/>
    </source>
</evidence>
<dbReference type="InterPro" id="IPR009057">
    <property type="entry name" value="Homeodomain-like_sf"/>
</dbReference>
<dbReference type="InterPro" id="IPR001647">
    <property type="entry name" value="HTH_TetR"/>
</dbReference>
<dbReference type="Proteomes" id="UP000469185">
    <property type="component" value="Unassembled WGS sequence"/>
</dbReference>
<name>A0A6N9YRD6_9ACTN</name>
<evidence type="ECO:0000259" key="5">
    <source>
        <dbReference type="PROSITE" id="PS50977"/>
    </source>
</evidence>
<keyword evidence="3" id="KW-0804">Transcription</keyword>
<evidence type="ECO:0000256" key="1">
    <source>
        <dbReference type="ARBA" id="ARBA00023015"/>
    </source>
</evidence>
<dbReference type="PANTHER" id="PTHR47506">
    <property type="entry name" value="TRANSCRIPTIONAL REGULATORY PROTEIN"/>
    <property type="match status" value="1"/>
</dbReference>
<dbReference type="SUPFAM" id="SSF48498">
    <property type="entry name" value="Tetracyclin repressor-like, C-terminal domain"/>
    <property type="match status" value="1"/>
</dbReference>
<evidence type="ECO:0000256" key="4">
    <source>
        <dbReference type="PROSITE-ProRule" id="PRU00335"/>
    </source>
</evidence>
<dbReference type="InterPro" id="IPR036271">
    <property type="entry name" value="Tet_transcr_reg_TetR-rel_C_sf"/>
</dbReference>
<dbReference type="AlphaFoldDB" id="A0A6N9YRD6"/>
<dbReference type="RefSeq" id="WP_163820157.1">
    <property type="nucleotide sequence ID" value="NZ_JAAGOB010000011.1"/>
</dbReference>
<proteinExistence type="predicted"/>
<keyword evidence="1" id="KW-0805">Transcription regulation</keyword>
<evidence type="ECO:0000256" key="2">
    <source>
        <dbReference type="ARBA" id="ARBA00023125"/>
    </source>
</evidence>
<protein>
    <submittedName>
        <fullName evidence="6">TetR/AcrR family transcriptional regulator</fullName>
    </submittedName>
</protein>
<dbReference type="Gene3D" id="1.10.10.60">
    <property type="entry name" value="Homeodomain-like"/>
    <property type="match status" value="1"/>
</dbReference>
<dbReference type="PANTHER" id="PTHR47506:SF6">
    <property type="entry name" value="HTH-TYPE TRANSCRIPTIONAL REPRESSOR NEMR"/>
    <property type="match status" value="1"/>
</dbReference>
<sequence>MSKGAETRQEILRQGVRTAYQVGLRGLTIGQLASASSMSKSGLFAHFQSKEALQLAVLAEARAQFIDTVVRPALAAPRGETRVRELFDRWIHCGLSRQPGGCLFVKAATELDEDDGAVRDQLVQDHRDLLDTIAQVFRTGIAEGQFRADADPDQFATDLDGIMLAFYHAHRLLRDNAAETRARRAFSRLLDDARPIPAPATAPPQL</sequence>
<dbReference type="SUPFAM" id="SSF46689">
    <property type="entry name" value="Homeodomain-like"/>
    <property type="match status" value="1"/>
</dbReference>
<keyword evidence="7" id="KW-1185">Reference proteome</keyword>
<dbReference type="GO" id="GO:0003677">
    <property type="term" value="F:DNA binding"/>
    <property type="evidence" value="ECO:0007669"/>
    <property type="project" value="UniProtKB-UniRule"/>
</dbReference>
<gene>
    <name evidence="6" type="ORF">G1H11_18900</name>
</gene>
<feature type="DNA-binding region" description="H-T-H motif" evidence="4">
    <location>
        <begin position="28"/>
        <end position="47"/>
    </location>
</feature>
<dbReference type="Pfam" id="PF16925">
    <property type="entry name" value="TetR_C_13"/>
    <property type="match status" value="1"/>
</dbReference>
<organism evidence="6 7">
    <name type="scientific">Phytoactinopolyspora alkaliphila</name>
    <dbReference type="NCBI Taxonomy" id="1783498"/>
    <lineage>
        <taxon>Bacteria</taxon>
        <taxon>Bacillati</taxon>
        <taxon>Actinomycetota</taxon>
        <taxon>Actinomycetes</taxon>
        <taxon>Jiangellales</taxon>
        <taxon>Jiangellaceae</taxon>
        <taxon>Phytoactinopolyspora</taxon>
    </lineage>
</organism>
<dbReference type="Pfam" id="PF00440">
    <property type="entry name" value="TetR_N"/>
    <property type="match status" value="1"/>
</dbReference>
<dbReference type="EMBL" id="JAAGOB010000011">
    <property type="protein sequence ID" value="NED97369.1"/>
    <property type="molecule type" value="Genomic_DNA"/>
</dbReference>
<dbReference type="Gene3D" id="1.10.357.10">
    <property type="entry name" value="Tetracycline Repressor, domain 2"/>
    <property type="match status" value="1"/>
</dbReference>
<feature type="domain" description="HTH tetR-type" evidence="5">
    <location>
        <begin position="5"/>
        <end position="65"/>
    </location>
</feature>